<dbReference type="InterPro" id="IPR043502">
    <property type="entry name" value="DNA/RNA_pol_sf"/>
</dbReference>
<accession>A0A7R8H6K5</accession>
<reference evidence="1" key="1">
    <citation type="submission" date="2021-02" db="EMBL/GenBank/DDBJ databases">
        <authorList>
            <person name="Bekaert M."/>
        </authorList>
    </citation>
    <scope>NUCLEOTIDE SEQUENCE</scope>
    <source>
        <strain evidence="1">IoA-00</strain>
    </source>
</reference>
<evidence type="ECO:0000313" key="1">
    <source>
        <dbReference type="EMBL" id="CAF2885087.1"/>
    </source>
</evidence>
<dbReference type="EMBL" id="HG994582">
    <property type="protein sequence ID" value="CAF2885087.1"/>
    <property type="molecule type" value="Genomic_DNA"/>
</dbReference>
<sequence length="373" mass="42314">MHFPLRSQYPAIRKTCSKYGGLEHFYPCFRSAKSHMVVAKLSELPHLNSSKRAFVRARLNDKWVTFSLDMGANVNIILTRLVPDKADPTYGGNIAVFGGSKFPTRGIVYLPFIYERISVAGVRLKKRKAGFASNGLTYVGFKVSDGEKSIDPELVRLALEFPTPTTSSQNKSFIVIIQQNEDFTGMDEAKRFECYLHGRTFSIKTDHRPLQFILNPQKDLSTVVTDCLSRYALRLDIFDYNIIPVKGIYNLQIDAPSQAAVKEDESFRPPLQAARIGDWSKVTEDPHKKERHAFSLKNGLLFWGNPPNHTLFSPTHSHLLLLNSPPAFKPLERIHIDDMKARKQDILILIDTGSKWIEATPMSSTSKYTQLFH</sequence>
<dbReference type="SUPFAM" id="SSF56672">
    <property type="entry name" value="DNA/RNA polymerases"/>
    <property type="match status" value="1"/>
</dbReference>
<evidence type="ECO:0000313" key="2">
    <source>
        <dbReference type="Proteomes" id="UP000675881"/>
    </source>
</evidence>
<dbReference type="GO" id="GO:0071897">
    <property type="term" value="P:DNA biosynthetic process"/>
    <property type="evidence" value="ECO:0007669"/>
    <property type="project" value="UniProtKB-ARBA"/>
</dbReference>
<dbReference type="OrthoDB" id="6380665at2759"/>
<dbReference type="Proteomes" id="UP000675881">
    <property type="component" value="Chromosome 3"/>
</dbReference>
<keyword evidence="2" id="KW-1185">Reference proteome</keyword>
<dbReference type="PANTHER" id="PTHR37984:SF5">
    <property type="entry name" value="PROTEIN NYNRIN-LIKE"/>
    <property type="match status" value="1"/>
</dbReference>
<dbReference type="AlphaFoldDB" id="A0A7R8H6K5"/>
<organism evidence="1 2">
    <name type="scientific">Lepeophtheirus salmonis</name>
    <name type="common">Salmon louse</name>
    <name type="synonym">Caligus salmonis</name>
    <dbReference type="NCBI Taxonomy" id="72036"/>
    <lineage>
        <taxon>Eukaryota</taxon>
        <taxon>Metazoa</taxon>
        <taxon>Ecdysozoa</taxon>
        <taxon>Arthropoda</taxon>
        <taxon>Crustacea</taxon>
        <taxon>Multicrustacea</taxon>
        <taxon>Hexanauplia</taxon>
        <taxon>Copepoda</taxon>
        <taxon>Siphonostomatoida</taxon>
        <taxon>Caligidae</taxon>
        <taxon>Lepeophtheirus</taxon>
    </lineage>
</organism>
<protein>
    <submittedName>
        <fullName evidence="1">(salmon louse) hypothetical protein</fullName>
    </submittedName>
</protein>
<gene>
    <name evidence="1" type="ORF">LSAA_7912</name>
</gene>
<proteinExistence type="predicted"/>
<dbReference type="InterPro" id="IPR050951">
    <property type="entry name" value="Retrovirus_Pol_polyprotein"/>
</dbReference>
<dbReference type="PANTHER" id="PTHR37984">
    <property type="entry name" value="PROTEIN CBG26694"/>
    <property type="match status" value="1"/>
</dbReference>
<name>A0A7R8H6K5_LEPSM</name>